<dbReference type="CDD" id="cd05293">
    <property type="entry name" value="LDH_1"/>
    <property type="match status" value="1"/>
</dbReference>
<dbReference type="Proteomes" id="UP000678499">
    <property type="component" value="Unassembled WGS sequence"/>
</dbReference>
<evidence type="ECO:0000256" key="5">
    <source>
        <dbReference type="ARBA" id="ARBA00023027"/>
    </source>
</evidence>
<organism evidence="12">
    <name type="scientific">Notodromas monacha</name>
    <dbReference type="NCBI Taxonomy" id="399045"/>
    <lineage>
        <taxon>Eukaryota</taxon>
        <taxon>Metazoa</taxon>
        <taxon>Ecdysozoa</taxon>
        <taxon>Arthropoda</taxon>
        <taxon>Crustacea</taxon>
        <taxon>Oligostraca</taxon>
        <taxon>Ostracoda</taxon>
        <taxon>Podocopa</taxon>
        <taxon>Podocopida</taxon>
        <taxon>Cypridocopina</taxon>
        <taxon>Cypridoidea</taxon>
        <taxon>Cyprididae</taxon>
        <taxon>Notodromas</taxon>
    </lineage>
</organism>
<dbReference type="FunFam" id="3.40.50.720:FF:000018">
    <property type="entry name" value="Malate dehydrogenase"/>
    <property type="match status" value="1"/>
</dbReference>
<evidence type="ECO:0000256" key="3">
    <source>
        <dbReference type="ARBA" id="ARBA00012967"/>
    </source>
</evidence>
<keyword evidence="13" id="KW-1185">Reference proteome</keyword>
<sequence length="333" mass="36175">MGEEIKEKLLKLVNDPVPTSGSKVTIVGVGQVGMACAFSILTQHVASEIALVDVAQDKLTGEMMDLQHGLTFLSNVRVQASTDYSITAGSKICILTAGARQIEGESRLDLVQRNVNIFKCIIPKLIEYSPDTILIVVSNPVDVLTYAAWKLSGLPKYKVIGSGTNLDSSRFRFLMSEKLNIAPSSCHGWIIGEHGDSSVPVWSGVNVAGVRLADLNSDIGMENDPEDWIRIHKEVVESAYNIIKLKGYTSWAIGISVSVLCNAILKNQHCVYAVSTYVKGYHGIEQDVFLSLPCVLGENGVNSVVLQNLSKQERIQLQRSASTLGSVQEGVAW</sequence>
<evidence type="ECO:0000313" key="12">
    <source>
        <dbReference type="EMBL" id="CAD7282283.1"/>
    </source>
</evidence>
<reference evidence="12" key="1">
    <citation type="submission" date="2020-11" db="EMBL/GenBank/DDBJ databases">
        <authorList>
            <person name="Tran Van P."/>
        </authorList>
    </citation>
    <scope>NUCLEOTIDE SEQUENCE</scope>
</reference>
<dbReference type="PROSITE" id="PS00064">
    <property type="entry name" value="L_LDH"/>
    <property type="match status" value="1"/>
</dbReference>
<dbReference type="InterPro" id="IPR036291">
    <property type="entry name" value="NAD(P)-bd_dom_sf"/>
</dbReference>
<comment type="similarity">
    <text evidence="2">Belongs to the LDH/MDH superfamily. LDH family.</text>
</comment>
<evidence type="ECO:0000256" key="6">
    <source>
        <dbReference type="ARBA" id="ARBA00049258"/>
    </source>
</evidence>
<dbReference type="UniPathway" id="UPA00554">
    <property type="reaction ID" value="UER00611"/>
</dbReference>
<protein>
    <recommendedName>
        <fullName evidence="3 9">L-lactate dehydrogenase</fullName>
        <ecNumber evidence="3 9">1.1.1.27</ecNumber>
    </recommendedName>
</protein>
<evidence type="ECO:0000256" key="1">
    <source>
        <dbReference type="ARBA" id="ARBA00004843"/>
    </source>
</evidence>
<evidence type="ECO:0000256" key="7">
    <source>
        <dbReference type="PIRSR" id="PIRSR000102-1"/>
    </source>
</evidence>
<feature type="binding site" evidence="8">
    <location>
        <begin position="137"/>
        <end position="139"/>
    </location>
    <ligand>
        <name>NAD(+)</name>
        <dbReference type="ChEBI" id="CHEBI:57540"/>
    </ligand>
</feature>
<evidence type="ECO:0000256" key="2">
    <source>
        <dbReference type="ARBA" id="ARBA00006054"/>
    </source>
</evidence>
<dbReference type="InterPro" id="IPR001557">
    <property type="entry name" value="L-lactate/malate_DH"/>
</dbReference>
<dbReference type="GO" id="GO:0005737">
    <property type="term" value="C:cytoplasm"/>
    <property type="evidence" value="ECO:0007669"/>
    <property type="project" value="InterPro"/>
</dbReference>
<dbReference type="EMBL" id="OA885718">
    <property type="protein sequence ID" value="CAD7282283.1"/>
    <property type="molecule type" value="Genomic_DNA"/>
</dbReference>
<dbReference type="PIRSF" id="PIRSF000102">
    <property type="entry name" value="Lac_mal_DH"/>
    <property type="match status" value="1"/>
</dbReference>
<dbReference type="NCBIfam" id="TIGR01771">
    <property type="entry name" value="L-LDH-NAD"/>
    <property type="match status" value="1"/>
</dbReference>
<evidence type="ECO:0000313" key="13">
    <source>
        <dbReference type="Proteomes" id="UP000678499"/>
    </source>
</evidence>
<dbReference type="EC" id="1.1.1.27" evidence="3 9"/>
<evidence type="ECO:0000259" key="10">
    <source>
        <dbReference type="Pfam" id="PF00056"/>
    </source>
</evidence>
<dbReference type="Pfam" id="PF02866">
    <property type="entry name" value="Ldh_1_C"/>
    <property type="match status" value="1"/>
</dbReference>
<feature type="binding site" evidence="8">
    <location>
        <position position="53"/>
    </location>
    <ligand>
        <name>NAD(+)</name>
        <dbReference type="ChEBI" id="CHEBI:57540"/>
    </ligand>
</feature>
<accession>A0A7R9BVC9</accession>
<keyword evidence="5 8" id="KW-0520">NAD</keyword>
<feature type="domain" description="Lactate/malate dehydrogenase N-terminal" evidence="10">
    <location>
        <begin position="23"/>
        <end position="161"/>
    </location>
</feature>
<proteinExistence type="inferred from homology"/>
<feature type="domain" description="Lactate/malate dehydrogenase C-terminal" evidence="11">
    <location>
        <begin position="164"/>
        <end position="326"/>
    </location>
</feature>
<dbReference type="InterPro" id="IPR001236">
    <property type="entry name" value="Lactate/malate_DH_N"/>
</dbReference>
<evidence type="ECO:0000259" key="11">
    <source>
        <dbReference type="Pfam" id="PF02866"/>
    </source>
</evidence>
<dbReference type="EMBL" id="CAJPEX010003681">
    <property type="protein sequence ID" value="CAG0922435.1"/>
    <property type="molecule type" value="Genomic_DNA"/>
</dbReference>
<dbReference type="GO" id="GO:0004459">
    <property type="term" value="F:L-lactate dehydrogenase (NAD+) activity"/>
    <property type="evidence" value="ECO:0007669"/>
    <property type="project" value="UniProtKB-EC"/>
</dbReference>
<dbReference type="OrthoDB" id="5405561at2759"/>
<comment type="pathway">
    <text evidence="1 9">Fermentation; pyruvate fermentation to lactate; (S)-lactate from pyruvate: step 1/1.</text>
</comment>
<keyword evidence="4 9" id="KW-0560">Oxidoreductase</keyword>
<dbReference type="Gene3D" id="3.40.50.720">
    <property type="entry name" value="NAD(P)-binding Rossmann-like Domain"/>
    <property type="match status" value="1"/>
</dbReference>
<evidence type="ECO:0000256" key="4">
    <source>
        <dbReference type="ARBA" id="ARBA00023002"/>
    </source>
</evidence>
<dbReference type="InterPro" id="IPR022383">
    <property type="entry name" value="Lactate/malate_DH_C"/>
</dbReference>
<dbReference type="InterPro" id="IPR015955">
    <property type="entry name" value="Lactate_DH/Glyco_Ohase_4_C"/>
</dbReference>
<dbReference type="PANTHER" id="PTHR43128:SF16">
    <property type="entry name" value="L-LACTATE DEHYDROGENASE"/>
    <property type="match status" value="1"/>
</dbReference>
<gene>
    <name evidence="12" type="ORF">NMOB1V02_LOCUS9912</name>
</gene>
<feature type="binding site" evidence="8">
    <location>
        <begin position="28"/>
        <end position="33"/>
    </location>
    <ligand>
        <name>NAD(+)</name>
        <dbReference type="ChEBI" id="CHEBI:57540"/>
    </ligand>
</feature>
<dbReference type="PRINTS" id="PR00086">
    <property type="entry name" value="LLDHDRGNASE"/>
</dbReference>
<name>A0A7R9BVC9_9CRUS</name>
<dbReference type="InterPro" id="IPR011304">
    <property type="entry name" value="L-lactate_DH"/>
</dbReference>
<dbReference type="HAMAP" id="MF_00488">
    <property type="entry name" value="Lactate_dehydrog"/>
    <property type="match status" value="1"/>
</dbReference>
<dbReference type="InterPro" id="IPR018177">
    <property type="entry name" value="L-lactate_DH_AS"/>
</dbReference>
<dbReference type="Pfam" id="PF00056">
    <property type="entry name" value="Ldh_1_N"/>
    <property type="match status" value="1"/>
</dbReference>
<dbReference type="AlphaFoldDB" id="A0A7R9BVC9"/>
<feature type="binding site" evidence="8">
    <location>
        <position position="114"/>
    </location>
    <ligand>
        <name>NAD(+)</name>
        <dbReference type="ChEBI" id="CHEBI:57540"/>
    </ligand>
</feature>
<comment type="catalytic activity">
    <reaction evidence="6 9">
        <text>(S)-lactate + NAD(+) = pyruvate + NADH + H(+)</text>
        <dbReference type="Rhea" id="RHEA:23444"/>
        <dbReference type="ChEBI" id="CHEBI:15361"/>
        <dbReference type="ChEBI" id="CHEBI:15378"/>
        <dbReference type="ChEBI" id="CHEBI:16651"/>
        <dbReference type="ChEBI" id="CHEBI:57540"/>
        <dbReference type="ChEBI" id="CHEBI:57945"/>
        <dbReference type="EC" id="1.1.1.27"/>
    </reaction>
</comment>
<evidence type="ECO:0000256" key="9">
    <source>
        <dbReference type="RuleBase" id="RU000496"/>
    </source>
</evidence>
<dbReference type="SUPFAM" id="SSF51735">
    <property type="entry name" value="NAD(P)-binding Rossmann-fold domains"/>
    <property type="match status" value="1"/>
</dbReference>
<evidence type="ECO:0000256" key="8">
    <source>
        <dbReference type="PIRSR" id="PIRSR000102-3"/>
    </source>
</evidence>
<dbReference type="SUPFAM" id="SSF56327">
    <property type="entry name" value="LDH C-terminal domain-like"/>
    <property type="match status" value="1"/>
</dbReference>
<dbReference type="PANTHER" id="PTHR43128">
    <property type="entry name" value="L-2-HYDROXYCARBOXYLATE DEHYDROGENASE (NAD(P)(+))"/>
    <property type="match status" value="1"/>
</dbReference>
<feature type="active site" description="Proton acceptor" evidence="7">
    <location>
        <position position="194"/>
    </location>
</feature>
<dbReference type="GO" id="GO:0006089">
    <property type="term" value="P:lactate metabolic process"/>
    <property type="evidence" value="ECO:0007669"/>
    <property type="project" value="TreeGrafter"/>
</dbReference>
<dbReference type="Gene3D" id="3.90.110.10">
    <property type="entry name" value="Lactate dehydrogenase/glycoside hydrolase, family 4, C-terminal"/>
    <property type="match status" value="1"/>
</dbReference>